<reference evidence="2" key="1">
    <citation type="submission" date="2020-06" db="EMBL/GenBank/DDBJ databases">
        <title>Unique genomic features of the anaerobic methanotrophic archaea.</title>
        <authorList>
            <person name="Chadwick G.L."/>
            <person name="Skennerton C.T."/>
            <person name="Laso-Perez R."/>
            <person name="Leu A.O."/>
            <person name="Speth D.R."/>
            <person name="Yu H."/>
            <person name="Morgan-Lang C."/>
            <person name="Hatzenpichler R."/>
            <person name="Goudeau D."/>
            <person name="Malmstrom R."/>
            <person name="Brazelton W.J."/>
            <person name="Woyke T."/>
            <person name="Hallam S.J."/>
            <person name="Tyson G.W."/>
            <person name="Wegener G."/>
            <person name="Boetius A."/>
            <person name="Orphan V."/>
        </authorList>
    </citation>
    <scope>NUCLEOTIDE SEQUENCE</scope>
</reference>
<evidence type="ECO:0000313" key="2">
    <source>
        <dbReference type="EMBL" id="QNO46477.1"/>
    </source>
</evidence>
<proteinExistence type="predicted"/>
<dbReference type="EMBL" id="MT631191">
    <property type="protein sequence ID" value="QNO46477.1"/>
    <property type="molecule type" value="Genomic_DNA"/>
</dbReference>
<gene>
    <name evidence="2" type="ORF">PAACNKLE_00013</name>
</gene>
<protein>
    <submittedName>
        <fullName evidence="2">Uncharacterized protein</fullName>
    </submittedName>
</protein>
<dbReference type="AlphaFoldDB" id="A0A7G9YEP3"/>
<name>A0A7G9YEP3_9EURY</name>
<sequence length="742" mass="86401">MSEEERMCEILSTIQNIKESKLSITTYFKQNDVPFTREQYYRYRRTLKKSGEDGLRDKRKDGNYTKLTERIKDHIISTVTENISISSPQLQDKILTKFDVKISESSLNAFRASVSLTRTPPPKKPEYKLRKSGGGEVLTSLAFFTHIIEIYTRTIIERVNEIRQSPLFEQNKNIGEDHQDVRSRGKFTAEYNQLESVRENRFKSIDEKIQSKNFSAMNIFTMSEKTISRYNLALLCLPLVTSNGKTSRVNRVKGNDLAFLCGYNYKDASLNKYIGELKYLQISDQLIAAIAKFWADFWRDESEGDEGEMYFVCYYIDGNTKALWSSNRCYKGKVTMLGRVMNCLENVFIHDGKGHPLYFQTFHGHADLGKEALNMLEKLTGLLDDPSAHAHVKRILVMDGGANGVKTLRAFKDSNEYFITILDDNQTKARKFKHIRDERRYKYGNAELVDCQIELLDSKDLGFIYECRAVIVKWNNGRKSVLVTDIPPDLLDASEITKKYFDRWPMQEKQFRDAKSGVNIHRIVGYGKKVENYDKMDEKHRELCEKIAQLKSRLKAPLAEIEVIEEELVDLYRKERTLRERSNIIEGKRVLDEADSNELEHCEARINKCLRQQKAIEKKDNDAFKRLKKYLKEEKRIRGKDKVYRIDTELDQIMTCFKMSFINLCSLFLTKCMGHERFELQTLFESIFQLGGEAVVDDERERIGLEMNPKEPELMGKLNKGLSILNTMDIHDLDDRFVTFDV</sequence>
<feature type="coiled-coil region" evidence="1">
    <location>
        <begin position="533"/>
        <end position="619"/>
    </location>
</feature>
<keyword evidence="1" id="KW-0175">Coiled coil</keyword>
<evidence type="ECO:0000256" key="1">
    <source>
        <dbReference type="SAM" id="Coils"/>
    </source>
</evidence>
<organism evidence="2">
    <name type="scientific">Candidatus Methanogaster sp. ANME-2c ERB4</name>
    <dbReference type="NCBI Taxonomy" id="2759911"/>
    <lineage>
        <taxon>Archaea</taxon>
        <taxon>Methanobacteriati</taxon>
        <taxon>Methanobacteriota</taxon>
        <taxon>Stenosarchaea group</taxon>
        <taxon>Methanomicrobia</taxon>
        <taxon>Methanosarcinales</taxon>
        <taxon>ANME-2 cluster</taxon>
        <taxon>Candidatus Methanogasteraceae</taxon>
        <taxon>Candidatus Methanogaster</taxon>
    </lineage>
</organism>
<accession>A0A7G9YEP3</accession>